<evidence type="ECO:0000313" key="4">
    <source>
        <dbReference type="EMBL" id="TLS42396.1"/>
    </source>
</evidence>
<dbReference type="InterPro" id="IPR050639">
    <property type="entry name" value="SSR_resolvase"/>
</dbReference>
<dbReference type="PANTHER" id="PTHR30461">
    <property type="entry name" value="DNA-INVERTASE FROM LAMBDOID PROPHAGE"/>
    <property type="match status" value="1"/>
</dbReference>
<gene>
    <name evidence="4" type="ORF">FE633_30905</name>
</gene>
<dbReference type="Pfam" id="PF00239">
    <property type="entry name" value="Resolvase"/>
    <property type="match status" value="1"/>
</dbReference>
<sequence length="297" mass="33654">MVKNAERPELWACLDYLREGDTLVVLELSRLGRSLADLLSIVSGLRRRGIGFTVLHENLDTTPGGRLVFHVFAALAEFIRELIHLGLDSLAGKRAMSDERVAHCPVTPELADQLIGLTELDLTDDEAVTARLLGLGWRDWQEAVRGPDYEETPDVPEANFISPQGHFVTCDGDGSLYLPFSYLYWLGEELLEEDCWAETPGWASEEGAWRPEFDAHFDTVVQRFTDRLGLPDYDIRQPKYHSRYVSWRLEHNVLIVGQGEEPLSYHQFEDAHVYLVSRTAEDVPFPEGARMRALLAS</sequence>
<dbReference type="InterPro" id="IPR036162">
    <property type="entry name" value="Resolvase-like_N_sf"/>
</dbReference>
<evidence type="ECO:0000313" key="5">
    <source>
        <dbReference type="Proteomes" id="UP000305906"/>
    </source>
</evidence>
<evidence type="ECO:0000256" key="1">
    <source>
        <dbReference type="ARBA" id="ARBA00023125"/>
    </source>
</evidence>
<dbReference type="Gene3D" id="3.40.50.1390">
    <property type="entry name" value="Resolvase, N-terminal catalytic domain"/>
    <property type="match status" value="1"/>
</dbReference>
<dbReference type="PROSITE" id="PS51736">
    <property type="entry name" value="RECOMBINASES_3"/>
    <property type="match status" value="1"/>
</dbReference>
<dbReference type="SUPFAM" id="SSF53041">
    <property type="entry name" value="Resolvase-like"/>
    <property type="match status" value="1"/>
</dbReference>
<evidence type="ECO:0000256" key="2">
    <source>
        <dbReference type="ARBA" id="ARBA00023172"/>
    </source>
</evidence>
<dbReference type="CDD" id="cd03768">
    <property type="entry name" value="SR_ResInv"/>
    <property type="match status" value="1"/>
</dbReference>
<feature type="domain" description="Resolvase/invertase-type recombinase catalytic" evidence="3">
    <location>
        <begin position="1"/>
        <end position="99"/>
    </location>
</feature>
<dbReference type="EMBL" id="VBZC01000041">
    <property type="protein sequence ID" value="TLS42396.1"/>
    <property type="molecule type" value="Genomic_DNA"/>
</dbReference>
<keyword evidence="5" id="KW-1185">Reference proteome</keyword>
<reference evidence="4 5" key="1">
    <citation type="submission" date="2019-05" db="EMBL/GenBank/DDBJ databases">
        <title>Streptomyces sp. NEAU-C151, a novel actinomycete isolated from soil.</title>
        <authorList>
            <person name="Han L."/>
            <person name="Jiang H."/>
        </authorList>
    </citation>
    <scope>NUCLEOTIDE SEQUENCE [LARGE SCALE GENOMIC DNA]</scope>
    <source>
        <strain evidence="4 5">NEAU-C151</strain>
    </source>
</reference>
<dbReference type="RefSeq" id="WP_138048478.1">
    <property type="nucleotide sequence ID" value="NZ_VBZC01000041.1"/>
</dbReference>
<dbReference type="PANTHER" id="PTHR30461:SF2">
    <property type="entry name" value="SERINE RECOMBINASE PINE-RELATED"/>
    <property type="match status" value="1"/>
</dbReference>
<dbReference type="Proteomes" id="UP000305906">
    <property type="component" value="Unassembled WGS sequence"/>
</dbReference>
<comment type="caution">
    <text evidence="4">The sequence shown here is derived from an EMBL/GenBank/DDBJ whole genome shotgun (WGS) entry which is preliminary data.</text>
</comment>
<dbReference type="GO" id="GO:0000150">
    <property type="term" value="F:DNA strand exchange activity"/>
    <property type="evidence" value="ECO:0007669"/>
    <property type="project" value="InterPro"/>
</dbReference>
<accession>A0A5R9FJP8</accession>
<dbReference type="AlphaFoldDB" id="A0A5R9FJP8"/>
<proteinExistence type="predicted"/>
<keyword evidence="1" id="KW-0238">DNA-binding</keyword>
<keyword evidence="2" id="KW-0233">DNA recombination</keyword>
<dbReference type="InterPro" id="IPR006119">
    <property type="entry name" value="Resolv_N"/>
</dbReference>
<protein>
    <submittedName>
        <fullName evidence="4">Recombinase family protein</fullName>
    </submittedName>
</protein>
<dbReference type="GO" id="GO:0003677">
    <property type="term" value="F:DNA binding"/>
    <property type="evidence" value="ECO:0007669"/>
    <property type="project" value="UniProtKB-KW"/>
</dbReference>
<organism evidence="4 5">
    <name type="scientific">Streptomyces montanus</name>
    <dbReference type="NCBI Taxonomy" id="2580423"/>
    <lineage>
        <taxon>Bacteria</taxon>
        <taxon>Bacillati</taxon>
        <taxon>Actinomycetota</taxon>
        <taxon>Actinomycetes</taxon>
        <taxon>Kitasatosporales</taxon>
        <taxon>Streptomycetaceae</taxon>
        <taxon>Streptomyces</taxon>
    </lineage>
</organism>
<evidence type="ECO:0000259" key="3">
    <source>
        <dbReference type="PROSITE" id="PS51736"/>
    </source>
</evidence>
<name>A0A5R9FJP8_9ACTN</name>
<dbReference type="SMART" id="SM00857">
    <property type="entry name" value="Resolvase"/>
    <property type="match status" value="1"/>
</dbReference>